<dbReference type="Proteomes" id="UP000256388">
    <property type="component" value="Unassembled WGS sequence"/>
</dbReference>
<dbReference type="AlphaFoldDB" id="A0A347ZVD5"/>
<feature type="transmembrane region" description="Helical" evidence="3">
    <location>
        <begin position="571"/>
        <end position="588"/>
    </location>
</feature>
<feature type="transmembrane region" description="Helical" evidence="3">
    <location>
        <begin position="94"/>
        <end position="111"/>
    </location>
</feature>
<feature type="transmembrane region" description="Helical" evidence="3">
    <location>
        <begin position="497"/>
        <end position="514"/>
    </location>
</feature>
<evidence type="ECO:0000313" key="6">
    <source>
        <dbReference type="Proteomes" id="UP000256388"/>
    </source>
</evidence>
<accession>A0A347ZVD5</accession>
<keyword evidence="1" id="KW-0677">Repeat</keyword>
<evidence type="ECO:0000313" key="5">
    <source>
        <dbReference type="EMBL" id="REG06963.1"/>
    </source>
</evidence>
<dbReference type="SUPFAM" id="SSF63829">
    <property type="entry name" value="Calcium-dependent phosphotriesterase"/>
    <property type="match status" value="1"/>
</dbReference>
<evidence type="ECO:0000256" key="2">
    <source>
        <dbReference type="PROSITE-ProRule" id="PRU00504"/>
    </source>
</evidence>
<feature type="transmembrane region" description="Helical" evidence="3">
    <location>
        <begin position="188"/>
        <end position="206"/>
    </location>
</feature>
<sequence length="1122" mass="127349">MQTSLDKSLRSLFGKVTFRHVMIAIIIILTIITRLYNLDARVMAHDEVNHVVPSFDLYSGRGYHQDPVTHGPLQFHLIALCYFLFGDNDFTSRLPHALFSIATVAFVLIAYRRYLGKIGSLAAGLFFAISPYMMFYGRYTRNEAICAFLSVATIYYVLRYLEDGKLSHLFGVVITLALNFTAKETAYIFTAEMLIFLFIVAIRDFLKMDWTDDKLRKETILFNTVGAFLLIAALVFSILLMKNINNAVLAEQIIIPDADLQATNNILSVFVLMSPLLQAFLPIMLVLLTAIIFLLVVRERLHWDKLSQSRSFSLMMLLITLVLPLLSAFPVGLAGISAIDYTNTLSILSDYIYLSFFIGLSIVFGIIWQPKEWWKYAAVFFGIYILFFTTFFTNSLGILTGMVGSLGHWMAQQDVQRGGQPLYYFALIQIPIYEFLGAIGTILAFVLGIRRKSFWSSYTRIEDEQEISISLPIPGIFIYWTILSLIAYSIAGEKMPWITVHIAFSMLLCAGWLVEKLFESKAKLTFNRAQKSRYFLLALTFTFLVILLILQLLGAHYPFQSKTQEHLGDTTHFFFLLLAAILTGYFLFRQESKINWHRLGINVCLALFIIMSVVTARSAYRASFINYDYPYEYLVYAHASDGPKIILKQVEEISERLTGGLDIKVAYDNHGLYPYWWYLRNYPNKIVYMENPTRSLEEADLIIAGPDKYDKIDAIVRDNYYVYEYSRLWWPNQDYFGLTWERISYALKNPEMRQAIFNIWLSRDYSLYAEINNNDFLTLDNWLPCEKMRFYVRKDIAAQMWQLNTEAALQQVVDSDPYVEKTVSRQADFFIGISGANPGELNTPHGIDIAPDGSIFVADSGNNRIEKFSTDGVLLETYGTYANALEGEAPGGTMNQPWDVAVGPDGSIYVADTFNHRIQKLSSDGKFIKMRGTFAQGDDPDDLWGPRGIAVTPNGNVLVTDTGNKRVLVFDRNLNYLTQFGGAGFDAGQFDEPVGIAINAEGLVAVADTWNRRVQVFQPDADGMIYTQVSAFDVDAWYGSGIDNKPYITISPDDTILVSDPEGNRILEFTMEGLFLQGWEDLAPSSEIFSRPYGLDFDDQGNLWAADAASNMVLRFAYSVSE</sequence>
<feature type="transmembrane region" description="Helical" evidence="3">
    <location>
        <begin position="218"/>
        <end position="241"/>
    </location>
</feature>
<comment type="caution">
    <text evidence="5">The sequence shown here is derived from an EMBL/GenBank/DDBJ whole genome shotgun (WGS) entry which is preliminary data.</text>
</comment>
<feature type="repeat" description="NHL" evidence="2">
    <location>
        <begin position="828"/>
        <end position="871"/>
    </location>
</feature>
<proteinExistence type="predicted"/>
<evidence type="ECO:0000256" key="1">
    <source>
        <dbReference type="ARBA" id="ARBA00022737"/>
    </source>
</evidence>
<keyword evidence="3" id="KW-1133">Transmembrane helix</keyword>
<dbReference type="Pfam" id="PF13231">
    <property type="entry name" value="PMT_2"/>
    <property type="match status" value="1"/>
</dbReference>
<evidence type="ECO:0000256" key="3">
    <source>
        <dbReference type="SAM" id="Phobius"/>
    </source>
</evidence>
<dbReference type="InterPro" id="IPR011042">
    <property type="entry name" value="6-blade_b-propeller_TolB-like"/>
</dbReference>
<reference evidence="5 6" key="1">
    <citation type="submission" date="2018-08" db="EMBL/GenBank/DDBJ databases">
        <title>Genomic Encyclopedia of Type Strains, Phase IV (KMG-IV): sequencing the most valuable type-strain genomes for metagenomic binning, comparative biology and taxonomic classification.</title>
        <authorList>
            <person name="Goeker M."/>
        </authorList>
    </citation>
    <scope>NUCLEOTIDE SEQUENCE [LARGE SCALE GENOMIC DNA]</scope>
    <source>
        <strain evidence="5 6">DSM 23923</strain>
    </source>
</reference>
<name>A0A347ZVD5_9CHLR</name>
<feature type="transmembrane region" description="Helical" evidence="3">
    <location>
        <begin position="12"/>
        <end position="36"/>
    </location>
</feature>
<feature type="transmembrane region" description="Helical" evidence="3">
    <location>
        <begin position="422"/>
        <end position="448"/>
    </location>
</feature>
<gene>
    <name evidence="5" type="ORF">DFR64_2163</name>
</gene>
<feature type="transmembrane region" description="Helical" evidence="3">
    <location>
        <begin position="469"/>
        <end position="491"/>
    </location>
</feature>
<dbReference type="CDD" id="cd05819">
    <property type="entry name" value="NHL"/>
    <property type="match status" value="1"/>
</dbReference>
<evidence type="ECO:0000259" key="4">
    <source>
        <dbReference type="Pfam" id="PF13231"/>
    </source>
</evidence>
<feature type="repeat" description="NHL" evidence="2">
    <location>
        <begin position="977"/>
        <end position="1020"/>
    </location>
</feature>
<keyword evidence="3" id="KW-0472">Membrane</keyword>
<feature type="transmembrane region" description="Helical" evidence="3">
    <location>
        <begin position="276"/>
        <end position="297"/>
    </location>
</feature>
<keyword evidence="6" id="KW-1185">Reference proteome</keyword>
<feature type="repeat" description="NHL" evidence="2">
    <location>
        <begin position="891"/>
        <end position="924"/>
    </location>
</feature>
<dbReference type="Pfam" id="PF01436">
    <property type="entry name" value="NHL"/>
    <property type="match status" value="4"/>
</dbReference>
<feature type="transmembrane region" description="Helical" evidence="3">
    <location>
        <begin position="118"/>
        <end position="136"/>
    </location>
</feature>
<dbReference type="InterPro" id="IPR019962">
    <property type="entry name" value="CHP03663"/>
</dbReference>
<dbReference type="NCBIfam" id="TIGR03663">
    <property type="entry name" value="flippase activity-associated protein Agl23"/>
    <property type="match status" value="1"/>
</dbReference>
<feature type="domain" description="Glycosyltransferase RgtA/B/C/D-like" evidence="4">
    <location>
        <begin position="70"/>
        <end position="207"/>
    </location>
</feature>
<dbReference type="PANTHER" id="PTHR41710">
    <property type="entry name" value="GLYCOSYL TRANSFERASE, FAMILY 39"/>
    <property type="match status" value="1"/>
</dbReference>
<organism evidence="5 6">
    <name type="scientific">Pelolinea submarina</name>
    <dbReference type="NCBI Taxonomy" id="913107"/>
    <lineage>
        <taxon>Bacteria</taxon>
        <taxon>Bacillati</taxon>
        <taxon>Chloroflexota</taxon>
        <taxon>Anaerolineae</taxon>
        <taxon>Anaerolineales</taxon>
        <taxon>Anaerolineaceae</taxon>
        <taxon>Pelolinea</taxon>
    </lineage>
</organism>
<dbReference type="InterPro" id="IPR038731">
    <property type="entry name" value="RgtA/B/C-like"/>
</dbReference>
<feature type="transmembrane region" description="Helical" evidence="3">
    <location>
        <begin position="317"/>
        <end position="339"/>
    </location>
</feature>
<feature type="transmembrane region" description="Helical" evidence="3">
    <location>
        <begin position="351"/>
        <end position="369"/>
    </location>
</feature>
<dbReference type="InterPro" id="IPR001258">
    <property type="entry name" value="NHL_repeat"/>
</dbReference>
<dbReference type="PROSITE" id="PS51125">
    <property type="entry name" value="NHL"/>
    <property type="match status" value="4"/>
</dbReference>
<dbReference type="EMBL" id="QUMS01000003">
    <property type="protein sequence ID" value="REG06963.1"/>
    <property type="molecule type" value="Genomic_DNA"/>
</dbReference>
<dbReference type="Gene3D" id="2.120.10.30">
    <property type="entry name" value="TolB, C-terminal domain"/>
    <property type="match status" value="3"/>
</dbReference>
<feature type="transmembrane region" description="Helical" evidence="3">
    <location>
        <begin position="534"/>
        <end position="559"/>
    </location>
</feature>
<dbReference type="RefSeq" id="WP_116225446.1">
    <property type="nucleotide sequence ID" value="NZ_AP018437.1"/>
</dbReference>
<protein>
    <submittedName>
        <fullName evidence="5">Uncharacterized protein (TIGR03663 family)</fullName>
    </submittedName>
</protein>
<dbReference type="PANTHER" id="PTHR41710:SF2">
    <property type="entry name" value="GLYCOSYL TRANSFERASE FAMILY 39_83 DOMAIN-CONTAINING PROTEIN"/>
    <property type="match status" value="1"/>
</dbReference>
<feature type="transmembrane region" description="Helical" evidence="3">
    <location>
        <begin position="376"/>
        <end position="402"/>
    </location>
</feature>
<feature type="repeat" description="NHL" evidence="2">
    <location>
        <begin position="937"/>
        <end position="973"/>
    </location>
</feature>
<dbReference type="OrthoDB" id="134672at2"/>
<feature type="transmembrane region" description="Helical" evidence="3">
    <location>
        <begin position="600"/>
        <end position="620"/>
    </location>
</feature>
<keyword evidence="3" id="KW-0812">Transmembrane</keyword>